<dbReference type="OrthoDB" id="9802472at2"/>
<gene>
    <name evidence="6" type="ORF">EDC18_10690</name>
</gene>
<dbReference type="GO" id="GO:0006310">
    <property type="term" value="P:DNA recombination"/>
    <property type="evidence" value="ECO:0007669"/>
    <property type="project" value="InterPro"/>
</dbReference>
<dbReference type="PANTHER" id="PTHR45674">
    <property type="entry name" value="DNA LIGASE 1/3 FAMILY MEMBER"/>
    <property type="match status" value="1"/>
</dbReference>
<comment type="caution">
    <text evidence="6">The sequence shown here is derived from an EMBL/GenBank/DDBJ whole genome shotgun (WGS) entry which is preliminary data.</text>
</comment>
<dbReference type="GO" id="GO:0006281">
    <property type="term" value="P:DNA repair"/>
    <property type="evidence" value="ECO:0007669"/>
    <property type="project" value="InterPro"/>
</dbReference>
<dbReference type="SUPFAM" id="SSF50249">
    <property type="entry name" value="Nucleic acid-binding proteins"/>
    <property type="match status" value="1"/>
</dbReference>
<evidence type="ECO:0000313" key="6">
    <source>
        <dbReference type="EMBL" id="TCT14293.1"/>
    </source>
</evidence>
<dbReference type="InterPro" id="IPR012340">
    <property type="entry name" value="NA-bd_OB-fold"/>
</dbReference>
<evidence type="ECO:0000313" key="7">
    <source>
        <dbReference type="Proteomes" id="UP000294902"/>
    </source>
</evidence>
<organism evidence="6 7">
    <name type="scientific">Natranaerovirga pectinivora</name>
    <dbReference type="NCBI Taxonomy" id="682400"/>
    <lineage>
        <taxon>Bacteria</taxon>
        <taxon>Bacillati</taxon>
        <taxon>Bacillota</taxon>
        <taxon>Clostridia</taxon>
        <taxon>Lachnospirales</taxon>
        <taxon>Natranaerovirgaceae</taxon>
        <taxon>Natranaerovirga</taxon>
    </lineage>
</organism>
<dbReference type="CDD" id="cd07971">
    <property type="entry name" value="OBF_DNA_ligase_LigD"/>
    <property type="match status" value="1"/>
</dbReference>
<dbReference type="PROSITE" id="PS50160">
    <property type="entry name" value="DNA_LIGASE_A3"/>
    <property type="match status" value="1"/>
</dbReference>
<accession>A0A4R3MKQ9</accession>
<dbReference type="InterPro" id="IPR050191">
    <property type="entry name" value="ATP-dep_DNA_ligase"/>
</dbReference>
<dbReference type="SUPFAM" id="SSF56091">
    <property type="entry name" value="DNA ligase/mRNA capping enzyme, catalytic domain"/>
    <property type="match status" value="1"/>
</dbReference>
<dbReference type="Gene3D" id="3.30.470.30">
    <property type="entry name" value="DNA ligase/mRNA capping enzyme"/>
    <property type="match status" value="1"/>
</dbReference>
<evidence type="ECO:0000256" key="4">
    <source>
        <dbReference type="ARBA" id="ARBA00034003"/>
    </source>
</evidence>
<feature type="domain" description="ATP-dependent DNA ligase family profile" evidence="5">
    <location>
        <begin position="97"/>
        <end position="187"/>
    </location>
</feature>
<dbReference type="GO" id="GO:0005524">
    <property type="term" value="F:ATP binding"/>
    <property type="evidence" value="ECO:0007669"/>
    <property type="project" value="InterPro"/>
</dbReference>
<evidence type="ECO:0000256" key="2">
    <source>
        <dbReference type="ARBA" id="ARBA00012727"/>
    </source>
</evidence>
<dbReference type="InterPro" id="IPR012310">
    <property type="entry name" value="DNA_ligase_ATP-dep_cent"/>
</dbReference>
<reference evidence="6 7" key="1">
    <citation type="submission" date="2019-03" db="EMBL/GenBank/DDBJ databases">
        <title>Genomic Encyclopedia of Type Strains, Phase IV (KMG-IV): sequencing the most valuable type-strain genomes for metagenomic binning, comparative biology and taxonomic classification.</title>
        <authorList>
            <person name="Goeker M."/>
        </authorList>
    </citation>
    <scope>NUCLEOTIDE SEQUENCE [LARGE SCALE GENOMIC DNA]</scope>
    <source>
        <strain evidence="6 7">DSM 24629</strain>
    </source>
</reference>
<dbReference type="PANTHER" id="PTHR45674:SF4">
    <property type="entry name" value="DNA LIGASE 1"/>
    <property type="match status" value="1"/>
</dbReference>
<dbReference type="Pfam" id="PF01068">
    <property type="entry name" value="DNA_ligase_A_M"/>
    <property type="match status" value="1"/>
</dbReference>
<sequence>MNMIKPMEPVVSKKIPKGEDWIHQIKWDGIRGLTYIQNNTYDIYTKKGNNRTSSYPELANILKVFKENNAILDGEIVFMDEGKPSFQKLLQRDRTKYKSKNAPLFYIVFDILKLNDKDLRGYPLEERQDILRTIIEKSDNITVTDSFQDGEKLYELMKTKNYEGIVSKQKTSTYTEGKKHEDWYKIKLNRKVLVVIGGIKYKNGFPYSLVVGIKKEEGFYHIGSVAIGLKESDKTLLHNYKDQLEIVESPFRNYNEKDIVWIKPILTCWIQFMEWTNDGGLRHPKMIGFSNENPEEADGRDFVL</sequence>
<proteinExistence type="inferred from homology"/>
<name>A0A4R3MKQ9_9FIRM</name>
<dbReference type="AlphaFoldDB" id="A0A4R3MKQ9"/>
<comment type="similarity">
    <text evidence="1">Belongs to the ATP-dependent DNA ligase family.</text>
</comment>
<dbReference type="CDD" id="cd07906">
    <property type="entry name" value="Adenylation_DNA_ligase_LigD_LigC"/>
    <property type="match status" value="1"/>
</dbReference>
<evidence type="ECO:0000259" key="5">
    <source>
        <dbReference type="PROSITE" id="PS50160"/>
    </source>
</evidence>
<dbReference type="Proteomes" id="UP000294902">
    <property type="component" value="Unassembled WGS sequence"/>
</dbReference>
<dbReference type="NCBIfam" id="TIGR02779">
    <property type="entry name" value="NHEJ_ligase_lig"/>
    <property type="match status" value="1"/>
</dbReference>
<dbReference type="Pfam" id="PF04679">
    <property type="entry name" value="DNA_ligase_A_C"/>
    <property type="match status" value="1"/>
</dbReference>
<keyword evidence="3" id="KW-0436">Ligase</keyword>
<dbReference type="Gene3D" id="3.30.1490.70">
    <property type="match status" value="1"/>
</dbReference>
<comment type="catalytic activity">
    <reaction evidence="4">
        <text>ATP + (deoxyribonucleotide)n-3'-hydroxyl + 5'-phospho-(deoxyribonucleotide)m = (deoxyribonucleotide)n+m + AMP + diphosphate.</text>
        <dbReference type="EC" id="6.5.1.1"/>
    </reaction>
</comment>
<evidence type="ECO:0000256" key="1">
    <source>
        <dbReference type="ARBA" id="ARBA00007572"/>
    </source>
</evidence>
<evidence type="ECO:0000256" key="3">
    <source>
        <dbReference type="ARBA" id="ARBA00022598"/>
    </source>
</evidence>
<keyword evidence="7" id="KW-1185">Reference proteome</keyword>
<dbReference type="EC" id="6.5.1.1" evidence="2"/>
<dbReference type="InterPro" id="IPR014146">
    <property type="entry name" value="LigD_ligase_dom"/>
</dbReference>
<dbReference type="InterPro" id="IPR012309">
    <property type="entry name" value="DNA_ligase_ATP-dep_C"/>
</dbReference>
<dbReference type="Gene3D" id="2.40.50.140">
    <property type="entry name" value="Nucleic acid-binding proteins"/>
    <property type="match status" value="1"/>
</dbReference>
<protein>
    <recommendedName>
        <fullName evidence="2">DNA ligase (ATP)</fullName>
        <ecNumber evidence="2">6.5.1.1</ecNumber>
    </recommendedName>
</protein>
<dbReference type="EMBL" id="SMAL01000006">
    <property type="protein sequence ID" value="TCT14293.1"/>
    <property type="molecule type" value="Genomic_DNA"/>
</dbReference>
<dbReference type="GO" id="GO:0003910">
    <property type="term" value="F:DNA ligase (ATP) activity"/>
    <property type="evidence" value="ECO:0007669"/>
    <property type="project" value="UniProtKB-EC"/>
</dbReference>